<keyword evidence="1" id="KW-1133">Transmembrane helix</keyword>
<name>A0A8J7Y6B6_9EURY</name>
<sequence length="158" mass="16047">MDRSLDVGHVAETLPDVGQTLEDPRLRPVGVLGGTALLALGASLSLAPTTGEWTFWSNAVAATLVFVGVPLFSLGLAAAEPPSDSRFHIGVNLSTKQRRAVAVGALCITLAPVVMALGSPLGLSLLVLATAATMAFVGSALVLTGFVAWTAETLGEPA</sequence>
<keyword evidence="1" id="KW-0472">Membrane</keyword>
<dbReference type="OrthoDB" id="238995at2157"/>
<keyword evidence="1" id="KW-0812">Transmembrane</keyword>
<keyword evidence="3" id="KW-1185">Reference proteome</keyword>
<organism evidence="2 3">
    <name type="scientific">Haloarcula limicola</name>
    <dbReference type="NCBI Taxonomy" id="1429915"/>
    <lineage>
        <taxon>Archaea</taxon>
        <taxon>Methanobacteriati</taxon>
        <taxon>Methanobacteriota</taxon>
        <taxon>Stenosarchaea group</taxon>
        <taxon>Halobacteria</taxon>
        <taxon>Halobacteriales</taxon>
        <taxon>Haloarculaceae</taxon>
        <taxon>Haloarcula</taxon>
    </lineage>
</organism>
<feature type="transmembrane region" description="Helical" evidence="1">
    <location>
        <begin position="100"/>
        <end position="119"/>
    </location>
</feature>
<gene>
    <name evidence="2" type="ORF">KTS45_11700</name>
</gene>
<dbReference type="AlphaFoldDB" id="A0A8J7Y6B6"/>
<feature type="transmembrane region" description="Helical" evidence="1">
    <location>
        <begin position="125"/>
        <end position="149"/>
    </location>
</feature>
<dbReference type="EMBL" id="JAHQXF010000002">
    <property type="protein sequence ID" value="MBV0924862.1"/>
    <property type="molecule type" value="Genomic_DNA"/>
</dbReference>
<dbReference type="Proteomes" id="UP000766550">
    <property type="component" value="Unassembled WGS sequence"/>
</dbReference>
<evidence type="ECO:0000313" key="3">
    <source>
        <dbReference type="Proteomes" id="UP000766550"/>
    </source>
</evidence>
<feature type="transmembrane region" description="Helical" evidence="1">
    <location>
        <begin position="59"/>
        <end position="79"/>
    </location>
</feature>
<reference evidence="2 3" key="1">
    <citation type="submission" date="2021-06" db="EMBL/GenBank/DDBJ databases">
        <title>New haloarchaea isolates fom saline soil.</title>
        <authorList>
            <person name="Duran-Viseras A."/>
            <person name="Sanchez-Porro C.S."/>
            <person name="Ventosa A."/>
        </authorList>
    </citation>
    <scope>NUCLEOTIDE SEQUENCE [LARGE SCALE GENOMIC DNA]</scope>
    <source>
        <strain evidence="2 3">JCM 183640</strain>
    </source>
</reference>
<comment type="caution">
    <text evidence="2">The sequence shown here is derived from an EMBL/GenBank/DDBJ whole genome shotgun (WGS) entry which is preliminary data.</text>
</comment>
<accession>A0A8J7Y6B6</accession>
<evidence type="ECO:0000256" key="1">
    <source>
        <dbReference type="SAM" id="Phobius"/>
    </source>
</evidence>
<feature type="transmembrane region" description="Helical" evidence="1">
    <location>
        <begin position="29"/>
        <end position="47"/>
    </location>
</feature>
<dbReference type="RefSeq" id="WP_162317717.1">
    <property type="nucleotide sequence ID" value="NZ_JAHQXF010000002.1"/>
</dbReference>
<proteinExistence type="predicted"/>
<protein>
    <submittedName>
        <fullName evidence="2">Uncharacterized protein</fullName>
    </submittedName>
</protein>
<evidence type="ECO:0000313" key="2">
    <source>
        <dbReference type="EMBL" id="MBV0924862.1"/>
    </source>
</evidence>